<dbReference type="Proteomes" id="UP000694407">
    <property type="component" value="Unplaced"/>
</dbReference>
<reference evidence="1" key="1">
    <citation type="submission" date="2025-08" db="UniProtKB">
        <authorList>
            <consortium name="Ensembl"/>
        </authorList>
    </citation>
    <scope>IDENTIFICATION</scope>
</reference>
<accession>A0A8C6A5W2</accession>
<reference evidence="1" key="2">
    <citation type="submission" date="2025-09" db="UniProtKB">
        <authorList>
            <consortium name="Ensembl"/>
        </authorList>
    </citation>
    <scope>IDENTIFICATION</scope>
</reference>
<dbReference type="Ensembl" id="ENSMMMT00000027762.1">
    <property type="protein sequence ID" value="ENSMMMP00000024525.1"/>
    <property type="gene ID" value="ENSMMMG00000021468.1"/>
</dbReference>
<name>A0A8C6A5W2_MARMA</name>
<dbReference type="AlphaFoldDB" id="A0A8C6A5W2"/>
<keyword evidence="2" id="KW-1185">Reference proteome</keyword>
<proteinExistence type="predicted"/>
<evidence type="ECO:0000313" key="2">
    <source>
        <dbReference type="Proteomes" id="UP000694407"/>
    </source>
</evidence>
<sequence length="100" mass="11212">ALEGQGLAKFLTLSLNCDPPTSTSQVTRITGMHYHAQIITHSFTWVHYECMCSKGALICIVQETLHSVVKGHMCPMLVRLIFLFSQFFLRVSISCAISEH</sequence>
<organism evidence="1 2">
    <name type="scientific">Marmota marmota marmota</name>
    <name type="common">Alpine marmot</name>
    <dbReference type="NCBI Taxonomy" id="9994"/>
    <lineage>
        <taxon>Eukaryota</taxon>
        <taxon>Metazoa</taxon>
        <taxon>Chordata</taxon>
        <taxon>Craniata</taxon>
        <taxon>Vertebrata</taxon>
        <taxon>Euteleostomi</taxon>
        <taxon>Mammalia</taxon>
        <taxon>Eutheria</taxon>
        <taxon>Euarchontoglires</taxon>
        <taxon>Glires</taxon>
        <taxon>Rodentia</taxon>
        <taxon>Sciuromorpha</taxon>
        <taxon>Sciuridae</taxon>
        <taxon>Xerinae</taxon>
        <taxon>Marmotini</taxon>
        <taxon>Marmota</taxon>
    </lineage>
</organism>
<protein>
    <submittedName>
        <fullName evidence="1">Uncharacterized protein</fullName>
    </submittedName>
</protein>
<evidence type="ECO:0000313" key="1">
    <source>
        <dbReference type="Ensembl" id="ENSMMMP00000024525.1"/>
    </source>
</evidence>